<feature type="compositionally biased region" description="Basic and acidic residues" evidence="1">
    <location>
        <begin position="67"/>
        <end position="77"/>
    </location>
</feature>
<proteinExistence type="predicted"/>
<feature type="region of interest" description="Disordered" evidence="1">
    <location>
        <begin position="32"/>
        <end position="83"/>
    </location>
</feature>
<dbReference type="AlphaFoldDB" id="A0A679J4K6"/>
<name>A0A679J4K6_9HYPH</name>
<protein>
    <submittedName>
        <fullName evidence="2">Uncharacterized protein</fullName>
    </submittedName>
</protein>
<gene>
    <name evidence="2" type="ORF">MBUL_01020</name>
</gene>
<evidence type="ECO:0000313" key="2">
    <source>
        <dbReference type="EMBL" id="CAA2101128.1"/>
    </source>
</evidence>
<dbReference type="EMBL" id="LR743504">
    <property type="protein sequence ID" value="CAA2101128.1"/>
    <property type="molecule type" value="Genomic_DNA"/>
</dbReference>
<sequence length="138" mass="14892">MSRGRETARGHAANVLIAASFVATGFVASVSSDPARAADARERWSTPYGVEANRPVPGAEPPPRYFPRADEDSAPRRERARPRRVACIPRSVPIPTDAPDDPSYVGSTYGLGKPSYYGFKPALGVDDPFGRSLLPYCN</sequence>
<accession>A0A679J4K6</accession>
<reference evidence="2" key="1">
    <citation type="submission" date="2019-12" db="EMBL/GenBank/DDBJ databases">
        <authorList>
            <person name="Cremers G."/>
        </authorList>
    </citation>
    <scope>NUCLEOTIDE SEQUENCE</scope>
    <source>
        <strain evidence="2">Mbul1</strain>
    </source>
</reference>
<evidence type="ECO:0000256" key="1">
    <source>
        <dbReference type="SAM" id="MobiDB-lite"/>
    </source>
</evidence>
<organism evidence="2">
    <name type="scientific">Methylobacterium bullatum</name>
    <dbReference type="NCBI Taxonomy" id="570505"/>
    <lineage>
        <taxon>Bacteria</taxon>
        <taxon>Pseudomonadati</taxon>
        <taxon>Pseudomonadota</taxon>
        <taxon>Alphaproteobacteria</taxon>
        <taxon>Hyphomicrobiales</taxon>
        <taxon>Methylobacteriaceae</taxon>
        <taxon>Methylobacterium</taxon>
    </lineage>
</organism>